<sequence length="396" mass="43622">MAEKEHYERTKPHVNIGTIGHIDHGKTTLTAAITKVLASKGLAKAEDYADIDAAPEERERGITINTAHVEYETEKRHYAHIDAPGHADYIKNMITGAAQMDGAILVVAATDGPMPQTREHILLARQVGVDYIVVFLNKTDLVDDDELVDLVEMEVRELLSEYDYPGDDIPVIRGSALKALEGDEEQEKVILHLMDVVDDYIPTPERENDKPFLMPVEDVFTITGRGTVASGRIDRGEVKVGDEVEVVGLHDDVLKTTVTGLEMFRKTLDLGEAGDNIGALLRGINREQVVRGQVLAKPGSIQTHKKFKGEVYILSKEEGGRHTPFFSNYRPQFYFHTTDITGVIELPDGVEMVMPGDNVTFTVELIQPAAIEKGTKFTVREGGHTVGAGTVTVIDD</sequence>
<evidence type="ECO:0000256" key="2">
    <source>
        <dbReference type="ARBA" id="ARBA00022768"/>
    </source>
</evidence>
<feature type="binding site" evidence="8">
    <location>
        <position position="27"/>
    </location>
    <ligand>
        <name>Mg(2+)</name>
        <dbReference type="ChEBI" id="CHEBI:18420"/>
    </ligand>
</feature>
<evidence type="ECO:0000256" key="7">
    <source>
        <dbReference type="ARBA" id="ARBA00029554"/>
    </source>
</evidence>
<dbReference type="GO" id="GO:0003746">
    <property type="term" value="F:translation elongation factor activity"/>
    <property type="evidence" value="ECO:0007669"/>
    <property type="project" value="UniProtKB-KW"/>
</dbReference>
<comment type="subunit">
    <text evidence="8">Monomer.</text>
</comment>
<dbReference type="InterPro" id="IPR000795">
    <property type="entry name" value="T_Tr_GTP-bd_dom"/>
</dbReference>
<evidence type="ECO:0000256" key="3">
    <source>
        <dbReference type="ARBA" id="ARBA00022801"/>
    </source>
</evidence>
<evidence type="ECO:0000256" key="5">
    <source>
        <dbReference type="ARBA" id="ARBA00022917"/>
    </source>
</evidence>
<dbReference type="EC" id="3.6.5.3" evidence="8"/>
<comment type="caution">
    <text evidence="10">The sequence shown here is derived from an EMBL/GenBank/DDBJ whole genome shotgun (WGS) entry which is preliminary data.</text>
</comment>
<dbReference type="RefSeq" id="WP_125639854.1">
    <property type="nucleotide sequence ID" value="NZ_JBHSSJ010000003.1"/>
</dbReference>
<comment type="function">
    <text evidence="8">GTP hydrolase that promotes the GTP-dependent binding of aminoacyl-tRNA to the A-site of ribosomes during protein biosynthesis.</text>
</comment>
<name>A0ABW1TPG1_9LACO</name>
<dbReference type="PANTHER" id="PTHR43721:SF22">
    <property type="entry name" value="ELONGATION FACTOR TU, MITOCHONDRIAL"/>
    <property type="match status" value="1"/>
</dbReference>
<feature type="binding site" evidence="8">
    <location>
        <begin position="137"/>
        <end position="140"/>
    </location>
    <ligand>
        <name>GTP</name>
        <dbReference type="ChEBI" id="CHEBI:37565"/>
    </ligand>
</feature>
<evidence type="ECO:0000259" key="9">
    <source>
        <dbReference type="PROSITE" id="PS51722"/>
    </source>
</evidence>
<dbReference type="InterPro" id="IPR033720">
    <property type="entry name" value="EFTU_2"/>
</dbReference>
<dbReference type="InterPro" id="IPR027417">
    <property type="entry name" value="P-loop_NTPase"/>
</dbReference>
<dbReference type="Gene3D" id="3.40.50.300">
    <property type="entry name" value="P-loop containing nucleotide triphosphate hydrolases"/>
    <property type="match status" value="1"/>
</dbReference>
<dbReference type="PROSITE" id="PS00301">
    <property type="entry name" value="G_TR_1"/>
    <property type="match status" value="1"/>
</dbReference>
<dbReference type="NCBIfam" id="TIGR00231">
    <property type="entry name" value="small_GTP"/>
    <property type="match status" value="1"/>
</dbReference>
<dbReference type="EMBL" id="JBHSSJ010000003">
    <property type="protein sequence ID" value="MFC6274643.1"/>
    <property type="molecule type" value="Genomic_DNA"/>
</dbReference>
<evidence type="ECO:0000256" key="8">
    <source>
        <dbReference type="HAMAP-Rule" id="MF_00118"/>
    </source>
</evidence>
<dbReference type="Pfam" id="PF03143">
    <property type="entry name" value="GTP_EFTU_D3"/>
    <property type="match status" value="1"/>
</dbReference>
<keyword evidence="8" id="KW-0479">Metal-binding</keyword>
<dbReference type="NCBIfam" id="NF000766">
    <property type="entry name" value="PRK00049.1"/>
    <property type="match status" value="1"/>
</dbReference>
<evidence type="ECO:0000313" key="11">
    <source>
        <dbReference type="Proteomes" id="UP001596191"/>
    </source>
</evidence>
<dbReference type="InterPro" id="IPR009000">
    <property type="entry name" value="Transl_B-barrel_sf"/>
</dbReference>
<dbReference type="PRINTS" id="PR00315">
    <property type="entry name" value="ELONGATNFCT"/>
</dbReference>
<dbReference type="InterPro" id="IPR004541">
    <property type="entry name" value="Transl_elong_EFTu/EF1A_bac/org"/>
</dbReference>
<dbReference type="InterPro" id="IPR004160">
    <property type="entry name" value="Transl_elong_EFTu/EF1A_C"/>
</dbReference>
<comment type="similarity">
    <text evidence="8">Belongs to the TRAFAC class translation factor GTPase superfamily. Classic translation factor GTPase family. EF-Tu/EF-1A subfamily.</text>
</comment>
<dbReference type="Gene3D" id="2.40.30.10">
    <property type="entry name" value="Translation factors"/>
    <property type="match status" value="2"/>
</dbReference>
<accession>A0ABW1TPG1</accession>
<dbReference type="Proteomes" id="UP001596191">
    <property type="component" value="Unassembled WGS sequence"/>
</dbReference>
<dbReference type="SUPFAM" id="SSF50447">
    <property type="entry name" value="Translation proteins"/>
    <property type="match status" value="1"/>
</dbReference>
<dbReference type="InterPro" id="IPR050055">
    <property type="entry name" value="EF-Tu_GTPase"/>
</dbReference>
<keyword evidence="11" id="KW-1185">Reference proteome</keyword>
<dbReference type="CDD" id="cd03697">
    <property type="entry name" value="EFTU_II"/>
    <property type="match status" value="1"/>
</dbReference>
<keyword evidence="2 8" id="KW-0251">Elongation factor</keyword>
<organism evidence="10 11">
    <name type="scientific">Levilactobacillus tangyuanensis</name>
    <dbReference type="NCBI Taxonomy" id="2486021"/>
    <lineage>
        <taxon>Bacteria</taxon>
        <taxon>Bacillati</taxon>
        <taxon>Bacillota</taxon>
        <taxon>Bacilli</taxon>
        <taxon>Lactobacillales</taxon>
        <taxon>Lactobacillaceae</taxon>
        <taxon>Levilactobacillus</taxon>
    </lineage>
</organism>
<dbReference type="Pfam" id="PF03144">
    <property type="entry name" value="GTP_EFTU_D2"/>
    <property type="match status" value="1"/>
</dbReference>
<dbReference type="NCBIfam" id="NF009372">
    <property type="entry name" value="PRK12735.1"/>
    <property type="match status" value="1"/>
</dbReference>
<comment type="subcellular location">
    <subcellularLocation>
        <location evidence="8">Cytoplasm</location>
    </subcellularLocation>
</comment>
<keyword evidence="5 8" id="KW-0648">Protein biosynthesis</keyword>
<dbReference type="Pfam" id="PF00009">
    <property type="entry name" value="GTP_EFTU"/>
    <property type="match status" value="1"/>
</dbReference>
<reference evidence="11" key="1">
    <citation type="journal article" date="2019" name="Int. J. Syst. Evol. Microbiol.">
        <title>The Global Catalogue of Microorganisms (GCM) 10K type strain sequencing project: providing services to taxonomists for standard genome sequencing and annotation.</title>
        <authorList>
            <consortium name="The Broad Institute Genomics Platform"/>
            <consortium name="The Broad Institute Genome Sequencing Center for Infectious Disease"/>
            <person name="Wu L."/>
            <person name="Ma J."/>
        </authorList>
    </citation>
    <scope>NUCLEOTIDE SEQUENCE [LARGE SCALE GENOMIC DNA]</scope>
    <source>
        <strain evidence="11">CCM 8907</strain>
    </source>
</reference>
<dbReference type="InterPro" id="IPR004161">
    <property type="entry name" value="EFTu-like_2"/>
</dbReference>
<dbReference type="HAMAP" id="MF_00118_B">
    <property type="entry name" value="EF_Tu_B"/>
    <property type="match status" value="1"/>
</dbReference>
<proteinExistence type="inferred from homology"/>
<keyword evidence="4 8" id="KW-0460">Magnesium</keyword>
<dbReference type="SUPFAM" id="SSF52540">
    <property type="entry name" value="P-loop containing nucleoside triphosphate hydrolases"/>
    <property type="match status" value="1"/>
</dbReference>
<evidence type="ECO:0000256" key="1">
    <source>
        <dbReference type="ARBA" id="ARBA00022741"/>
    </source>
</evidence>
<dbReference type="CDD" id="cd01884">
    <property type="entry name" value="EF_Tu"/>
    <property type="match status" value="1"/>
</dbReference>
<feature type="binding site" evidence="8">
    <location>
        <begin position="20"/>
        <end position="27"/>
    </location>
    <ligand>
        <name>GTP</name>
        <dbReference type="ChEBI" id="CHEBI:37565"/>
    </ligand>
</feature>
<keyword evidence="6 8" id="KW-0342">GTP-binding</keyword>
<keyword evidence="3 8" id="KW-0378">Hydrolase</keyword>
<keyword evidence="8" id="KW-0963">Cytoplasm</keyword>
<dbReference type="PROSITE" id="PS51722">
    <property type="entry name" value="G_TR_2"/>
    <property type="match status" value="1"/>
</dbReference>
<feature type="domain" description="Tr-type G" evidence="9">
    <location>
        <begin position="11"/>
        <end position="205"/>
    </location>
</feature>
<gene>
    <name evidence="8 10" type="primary">tuf</name>
    <name evidence="10" type="ORF">ACFQET_03840</name>
</gene>
<dbReference type="InterPro" id="IPR005225">
    <property type="entry name" value="Small_GTP-bd"/>
</dbReference>
<dbReference type="SUPFAM" id="SSF50465">
    <property type="entry name" value="EF-Tu/eEF-1alpha/eIF2-gamma C-terminal domain"/>
    <property type="match status" value="1"/>
</dbReference>
<protein>
    <recommendedName>
        <fullName evidence="7 8">Elongation factor Tu</fullName>
        <shortName evidence="8">EF-Tu</shortName>
        <ecNumber evidence="8">3.6.5.3</ecNumber>
    </recommendedName>
</protein>
<dbReference type="InterPro" id="IPR031157">
    <property type="entry name" value="G_TR_CS"/>
</dbReference>
<comment type="catalytic activity">
    <reaction evidence="8">
        <text>GTP + H2O = GDP + phosphate + H(+)</text>
        <dbReference type="Rhea" id="RHEA:19669"/>
        <dbReference type="ChEBI" id="CHEBI:15377"/>
        <dbReference type="ChEBI" id="CHEBI:15378"/>
        <dbReference type="ChEBI" id="CHEBI:37565"/>
        <dbReference type="ChEBI" id="CHEBI:43474"/>
        <dbReference type="ChEBI" id="CHEBI:58189"/>
        <dbReference type="EC" id="3.6.5.3"/>
    </reaction>
</comment>
<evidence type="ECO:0000256" key="4">
    <source>
        <dbReference type="ARBA" id="ARBA00022842"/>
    </source>
</evidence>
<dbReference type="NCBIfam" id="TIGR00485">
    <property type="entry name" value="EF-Tu"/>
    <property type="match status" value="1"/>
</dbReference>
<dbReference type="InterPro" id="IPR041709">
    <property type="entry name" value="EF-Tu_GTP-bd"/>
</dbReference>
<evidence type="ECO:0000256" key="6">
    <source>
        <dbReference type="ARBA" id="ARBA00023134"/>
    </source>
</evidence>
<dbReference type="PANTHER" id="PTHR43721">
    <property type="entry name" value="ELONGATION FACTOR TU-RELATED"/>
    <property type="match status" value="1"/>
</dbReference>
<evidence type="ECO:0000313" key="10">
    <source>
        <dbReference type="EMBL" id="MFC6274643.1"/>
    </source>
</evidence>
<keyword evidence="1 8" id="KW-0547">Nucleotide-binding</keyword>
<dbReference type="NCBIfam" id="NF009373">
    <property type="entry name" value="PRK12736.1"/>
    <property type="match status" value="1"/>
</dbReference>
<dbReference type="InterPro" id="IPR009001">
    <property type="entry name" value="Transl_elong_EF1A/Init_IF2_C"/>
</dbReference>
<feature type="binding site" evidence="8">
    <location>
        <begin position="82"/>
        <end position="86"/>
    </location>
    <ligand>
        <name>GTP</name>
        <dbReference type="ChEBI" id="CHEBI:37565"/>
    </ligand>
</feature>
<dbReference type="CDD" id="cd03707">
    <property type="entry name" value="EFTU_III"/>
    <property type="match status" value="1"/>
</dbReference>